<evidence type="ECO:0000256" key="4">
    <source>
        <dbReference type="ARBA" id="ARBA00023136"/>
    </source>
</evidence>
<keyword evidence="5" id="KW-0564">Palmitate</keyword>
<comment type="subcellular location">
    <subcellularLocation>
        <location evidence="1">Membrane</location>
        <topology evidence="1">Lipid-anchor</topology>
    </subcellularLocation>
</comment>
<reference evidence="7 8" key="1">
    <citation type="submission" date="2020-06" db="EMBL/GenBank/DDBJ databases">
        <authorList>
            <person name="Criscuolo A."/>
        </authorList>
    </citation>
    <scope>NUCLEOTIDE SEQUENCE [LARGE SCALE GENOMIC DNA]</scope>
    <source>
        <strain evidence="7">1804121828</strain>
    </source>
</reference>
<dbReference type="PANTHER" id="PTHR30429">
    <property type="entry name" value="D-METHIONINE-BINDING LIPOPROTEIN METQ"/>
    <property type="match status" value="1"/>
</dbReference>
<gene>
    <name evidence="7" type="ORF">PEPNEM18_01270</name>
</gene>
<comment type="similarity">
    <text evidence="2">Belongs to the NlpA lipoprotein family.</text>
</comment>
<dbReference type="PROSITE" id="PS51257">
    <property type="entry name" value="PROKAR_LIPOPROTEIN"/>
    <property type="match status" value="1"/>
</dbReference>
<evidence type="ECO:0000256" key="5">
    <source>
        <dbReference type="ARBA" id="ARBA00023139"/>
    </source>
</evidence>
<keyword evidence="8" id="KW-1185">Reference proteome</keyword>
<evidence type="ECO:0000313" key="8">
    <source>
        <dbReference type="Proteomes" id="UP000586454"/>
    </source>
</evidence>
<dbReference type="SUPFAM" id="SSF53850">
    <property type="entry name" value="Periplasmic binding protein-like II"/>
    <property type="match status" value="1"/>
</dbReference>
<comment type="caution">
    <text evidence="7">The sequence shown here is derived from an EMBL/GenBank/DDBJ whole genome shotgun (WGS) entry which is preliminary data.</text>
</comment>
<dbReference type="PANTHER" id="PTHR30429:SF0">
    <property type="entry name" value="METHIONINE-BINDING LIPOPROTEIN METQ"/>
    <property type="match status" value="1"/>
</dbReference>
<dbReference type="InterPro" id="IPR004872">
    <property type="entry name" value="Lipoprotein_NlpA"/>
</dbReference>
<evidence type="ECO:0000256" key="1">
    <source>
        <dbReference type="ARBA" id="ARBA00004635"/>
    </source>
</evidence>
<dbReference type="Proteomes" id="UP000586454">
    <property type="component" value="Unassembled WGS sequence"/>
</dbReference>
<proteinExistence type="inferred from homology"/>
<evidence type="ECO:0000256" key="6">
    <source>
        <dbReference type="ARBA" id="ARBA00023288"/>
    </source>
</evidence>
<dbReference type="Pfam" id="PF03180">
    <property type="entry name" value="Lipoprotein_9"/>
    <property type="match status" value="1"/>
</dbReference>
<evidence type="ECO:0000256" key="3">
    <source>
        <dbReference type="ARBA" id="ARBA00022729"/>
    </source>
</evidence>
<keyword evidence="6 7" id="KW-0449">Lipoprotein</keyword>
<keyword evidence="3" id="KW-0732">Signal</keyword>
<dbReference type="AlphaFoldDB" id="A0A6V6Y7D2"/>
<dbReference type="RefSeq" id="WP_180500357.1">
    <property type="nucleotide sequence ID" value="NZ_CAIJCS010000020.1"/>
</dbReference>
<sequence length="267" mass="29906">MKKIVVTALACMLMLTGCGGGKTAKTEDDPKEIKIGTMSIVEPIVNMLAEGLEKDGYKITPVLFDGNHLPATALSEGSVDGVILNHKPWMETFNKENNTNLVMPEPYMYHGTNALYSNKYDDISEIPDGAKIAVPGDPINLDRSLKLLQGLGFIKLQEGKEGMYTPVDIVENTKNIEIIETEITATVRSMDDVDALFSGAAYIKEAGYDHKHPLYFDPTNMDYPLGLIVNKGDEDKPWVKKVLEYQQTQEFKDKFNEHFDQTYILYE</sequence>
<dbReference type="GO" id="GO:0016020">
    <property type="term" value="C:membrane"/>
    <property type="evidence" value="ECO:0007669"/>
    <property type="project" value="UniProtKB-SubCell"/>
</dbReference>
<evidence type="ECO:0000313" key="7">
    <source>
        <dbReference type="EMBL" id="CAC9933478.1"/>
    </source>
</evidence>
<protein>
    <submittedName>
        <fullName evidence="7">NLPA lipoprotein</fullName>
    </submittedName>
</protein>
<accession>A0A6V6Y7D2</accession>
<organism evidence="7 8">
    <name type="scientific">Aedoeadaptatus nemausensis</name>
    <dbReference type="NCBI Taxonomy" id="2582829"/>
    <lineage>
        <taxon>Bacteria</taxon>
        <taxon>Bacillati</taxon>
        <taxon>Bacillota</taxon>
        <taxon>Tissierellia</taxon>
        <taxon>Tissierellales</taxon>
        <taxon>Peptoniphilaceae</taxon>
        <taxon>Aedoeadaptatus</taxon>
    </lineage>
</organism>
<keyword evidence="4" id="KW-0472">Membrane</keyword>
<dbReference type="Gene3D" id="3.40.190.10">
    <property type="entry name" value="Periplasmic binding protein-like II"/>
    <property type="match status" value="2"/>
</dbReference>
<name>A0A6V6Y7D2_9FIRM</name>
<evidence type="ECO:0000256" key="2">
    <source>
        <dbReference type="ARBA" id="ARBA00008973"/>
    </source>
</evidence>
<dbReference type="EMBL" id="CAIJCS010000020">
    <property type="protein sequence ID" value="CAC9933478.1"/>
    <property type="molecule type" value="Genomic_DNA"/>
</dbReference>